<dbReference type="GO" id="GO:0020037">
    <property type="term" value="F:heme binding"/>
    <property type="evidence" value="ECO:0007669"/>
    <property type="project" value="InterPro"/>
</dbReference>
<accession>A0A2M7GAW6</accession>
<dbReference type="SUPFAM" id="SSF46626">
    <property type="entry name" value="Cytochrome c"/>
    <property type="match status" value="1"/>
</dbReference>
<organism evidence="1 2">
    <name type="scientific">bacterium (Candidatus Blackallbacteria) CG17_big_fil_post_rev_8_21_14_2_50_48_46</name>
    <dbReference type="NCBI Taxonomy" id="2014261"/>
    <lineage>
        <taxon>Bacteria</taxon>
        <taxon>Candidatus Blackallbacteria</taxon>
    </lineage>
</organism>
<gene>
    <name evidence="1" type="ORF">COW36_00310</name>
</gene>
<evidence type="ECO:0008006" key="3">
    <source>
        <dbReference type="Google" id="ProtNLM"/>
    </source>
</evidence>
<evidence type="ECO:0000313" key="1">
    <source>
        <dbReference type="EMBL" id="PIW19317.1"/>
    </source>
</evidence>
<reference evidence="1 2" key="1">
    <citation type="submission" date="2017-09" db="EMBL/GenBank/DDBJ databases">
        <title>Depth-based differentiation of microbial function through sediment-hosted aquifers and enrichment of novel symbionts in the deep terrestrial subsurface.</title>
        <authorList>
            <person name="Probst A.J."/>
            <person name="Ladd B."/>
            <person name="Jarett J.K."/>
            <person name="Geller-Mcgrath D.E."/>
            <person name="Sieber C.M."/>
            <person name="Emerson J.B."/>
            <person name="Anantharaman K."/>
            <person name="Thomas B.C."/>
            <person name="Malmstrom R."/>
            <person name="Stieglmeier M."/>
            <person name="Klingl A."/>
            <person name="Woyke T."/>
            <person name="Ryan C.M."/>
            <person name="Banfield J.F."/>
        </authorList>
    </citation>
    <scope>NUCLEOTIDE SEQUENCE [LARGE SCALE GENOMIC DNA]</scope>
    <source>
        <strain evidence="1">CG17_big_fil_post_rev_8_21_14_2_50_48_46</strain>
    </source>
</reference>
<dbReference type="InterPro" id="IPR036909">
    <property type="entry name" value="Cyt_c-like_dom_sf"/>
</dbReference>
<evidence type="ECO:0000313" key="2">
    <source>
        <dbReference type="Proteomes" id="UP000231019"/>
    </source>
</evidence>
<dbReference type="EMBL" id="PFFQ01000004">
    <property type="protein sequence ID" value="PIW19317.1"/>
    <property type="molecule type" value="Genomic_DNA"/>
</dbReference>
<name>A0A2M7GAW6_9BACT</name>
<comment type="caution">
    <text evidence="1">The sequence shown here is derived from an EMBL/GenBank/DDBJ whole genome shotgun (WGS) entry which is preliminary data.</text>
</comment>
<dbReference type="Proteomes" id="UP000231019">
    <property type="component" value="Unassembled WGS sequence"/>
</dbReference>
<dbReference type="AlphaFoldDB" id="A0A2M7GAW6"/>
<proteinExistence type="predicted"/>
<sequence>MSLFFAFVLMGATSPAQKVQVEKKTLQSPEIGKQVYQGQCRFCHQPKPVNSLPDLNAWVRLLYTSGCPRISLSLNELQRKQIRAFVEFELKKVPPSPLK</sequence>
<dbReference type="GO" id="GO:0009055">
    <property type="term" value="F:electron transfer activity"/>
    <property type="evidence" value="ECO:0007669"/>
    <property type="project" value="InterPro"/>
</dbReference>
<protein>
    <recommendedName>
        <fullName evidence="3">Cytochrome c domain-containing protein</fullName>
    </recommendedName>
</protein>